<gene>
    <name evidence="2" type="primary">ORF52985</name>
</gene>
<name>A0A0B6ZA23_9EUPU</name>
<evidence type="ECO:0000313" key="2">
    <source>
        <dbReference type="EMBL" id="CEK64801.1"/>
    </source>
</evidence>
<proteinExistence type="predicted"/>
<protein>
    <submittedName>
        <fullName evidence="2">Uncharacterized protein</fullName>
    </submittedName>
</protein>
<accession>A0A0B6ZA23</accession>
<feature type="chain" id="PRO_5002126790" evidence="1">
    <location>
        <begin position="21"/>
        <end position="60"/>
    </location>
</feature>
<dbReference type="AlphaFoldDB" id="A0A0B6ZA23"/>
<keyword evidence="1" id="KW-0732">Signal</keyword>
<reference evidence="2" key="1">
    <citation type="submission" date="2014-12" db="EMBL/GenBank/DDBJ databases">
        <title>Insight into the proteome of Arion vulgaris.</title>
        <authorList>
            <person name="Aradska J."/>
            <person name="Bulat T."/>
            <person name="Smidak R."/>
            <person name="Sarate P."/>
            <person name="Gangsoo J."/>
            <person name="Sialana F."/>
            <person name="Bilban M."/>
            <person name="Lubec G."/>
        </authorList>
    </citation>
    <scope>NUCLEOTIDE SEQUENCE</scope>
    <source>
        <tissue evidence="2">Skin</tissue>
    </source>
</reference>
<feature type="signal peptide" evidence="1">
    <location>
        <begin position="1"/>
        <end position="20"/>
    </location>
</feature>
<organism evidence="2">
    <name type="scientific">Arion vulgaris</name>
    <dbReference type="NCBI Taxonomy" id="1028688"/>
    <lineage>
        <taxon>Eukaryota</taxon>
        <taxon>Metazoa</taxon>
        <taxon>Spiralia</taxon>
        <taxon>Lophotrochozoa</taxon>
        <taxon>Mollusca</taxon>
        <taxon>Gastropoda</taxon>
        <taxon>Heterobranchia</taxon>
        <taxon>Euthyneura</taxon>
        <taxon>Panpulmonata</taxon>
        <taxon>Eupulmonata</taxon>
        <taxon>Stylommatophora</taxon>
        <taxon>Helicina</taxon>
        <taxon>Arionoidea</taxon>
        <taxon>Arionidae</taxon>
        <taxon>Arion</taxon>
    </lineage>
</organism>
<sequence>MFFTQHVLLLDFSFSIVCDSVFLEISEHIPASSGSTFYSNNRETCSSVVLLESHPRKSIV</sequence>
<evidence type="ECO:0000256" key="1">
    <source>
        <dbReference type="SAM" id="SignalP"/>
    </source>
</evidence>
<dbReference type="EMBL" id="HACG01017936">
    <property type="protein sequence ID" value="CEK64801.1"/>
    <property type="molecule type" value="Transcribed_RNA"/>
</dbReference>